<name>A0ABY8HCW7_ENSAD</name>
<dbReference type="Proteomes" id="UP001214094">
    <property type="component" value="Chromosome"/>
</dbReference>
<dbReference type="GeneID" id="29519168"/>
<sequence length="108" mass="11517">MARAGDQNIRWLAALAVALAVILTVWVGGVRIFVIQPIGAIPEGVTAIVVNIRGLNLIDSPDAFCARQGQPNLLCRGMTAAKVANEGKIILRLPYSQTLYSLTGAPEY</sequence>
<keyword evidence="1" id="KW-0472">Membrane</keyword>
<reference evidence="2 3" key="1">
    <citation type="submission" date="2023-03" db="EMBL/GenBank/DDBJ databases">
        <title>Comparative genome and transcriptome analysis combination mining strategies for increasing vitamin B12 production of Ensifer adhaerens strain.</title>
        <authorList>
            <person name="Yongheng L."/>
        </authorList>
    </citation>
    <scope>NUCLEOTIDE SEQUENCE [LARGE SCALE GENOMIC DNA]</scope>
    <source>
        <strain evidence="2 3">Casida A-T305</strain>
    </source>
</reference>
<proteinExistence type="predicted"/>
<organism evidence="2 3">
    <name type="scientific">Ensifer adhaerens</name>
    <name type="common">Sinorhizobium morelense</name>
    <dbReference type="NCBI Taxonomy" id="106592"/>
    <lineage>
        <taxon>Bacteria</taxon>
        <taxon>Pseudomonadati</taxon>
        <taxon>Pseudomonadota</taxon>
        <taxon>Alphaproteobacteria</taxon>
        <taxon>Hyphomicrobiales</taxon>
        <taxon>Rhizobiaceae</taxon>
        <taxon>Sinorhizobium/Ensifer group</taxon>
        <taxon>Ensifer</taxon>
    </lineage>
</organism>
<keyword evidence="1" id="KW-0812">Transmembrane</keyword>
<gene>
    <name evidence="2" type="ORF">P4B07_14050</name>
</gene>
<dbReference type="RefSeq" id="WP_034797789.1">
    <property type="nucleotide sequence ID" value="NZ_CP015880.1"/>
</dbReference>
<feature type="transmembrane region" description="Helical" evidence="1">
    <location>
        <begin position="12"/>
        <end position="34"/>
    </location>
</feature>
<evidence type="ECO:0000313" key="3">
    <source>
        <dbReference type="Proteomes" id="UP001214094"/>
    </source>
</evidence>
<protein>
    <submittedName>
        <fullName evidence="2">Uncharacterized protein</fullName>
    </submittedName>
</protein>
<accession>A0ABY8HCW7</accession>
<evidence type="ECO:0000256" key="1">
    <source>
        <dbReference type="SAM" id="Phobius"/>
    </source>
</evidence>
<evidence type="ECO:0000313" key="2">
    <source>
        <dbReference type="EMBL" id="WFP89678.1"/>
    </source>
</evidence>
<keyword evidence="1" id="KW-1133">Transmembrane helix</keyword>
<dbReference type="EMBL" id="CP121308">
    <property type="protein sequence ID" value="WFP89678.1"/>
    <property type="molecule type" value="Genomic_DNA"/>
</dbReference>
<keyword evidence="3" id="KW-1185">Reference proteome</keyword>